<reference evidence="1" key="1">
    <citation type="submission" date="2021-03" db="EMBL/GenBank/DDBJ databases">
        <authorList>
            <consortium name="DOE Joint Genome Institute"/>
            <person name="Ahrendt S."/>
            <person name="Looney B.P."/>
            <person name="Miyauchi S."/>
            <person name="Morin E."/>
            <person name="Drula E."/>
            <person name="Courty P.E."/>
            <person name="Chicoki N."/>
            <person name="Fauchery L."/>
            <person name="Kohler A."/>
            <person name="Kuo A."/>
            <person name="Labutti K."/>
            <person name="Pangilinan J."/>
            <person name="Lipzen A."/>
            <person name="Riley R."/>
            <person name="Andreopoulos W."/>
            <person name="He G."/>
            <person name="Johnson J."/>
            <person name="Barry K.W."/>
            <person name="Grigoriev I.V."/>
            <person name="Nagy L."/>
            <person name="Hibbett D."/>
            <person name="Henrissat B."/>
            <person name="Matheny P.B."/>
            <person name="Labbe J."/>
            <person name="Martin F."/>
        </authorList>
    </citation>
    <scope>NUCLEOTIDE SEQUENCE</scope>
    <source>
        <strain evidence="1">HHB10654</strain>
    </source>
</reference>
<accession>A0ACB8SSP8</accession>
<comment type="caution">
    <text evidence="1">The sequence shown here is derived from an EMBL/GenBank/DDBJ whole genome shotgun (WGS) entry which is preliminary data.</text>
</comment>
<proteinExistence type="predicted"/>
<organism evidence="1 2">
    <name type="scientific">Artomyces pyxidatus</name>
    <dbReference type="NCBI Taxonomy" id="48021"/>
    <lineage>
        <taxon>Eukaryota</taxon>
        <taxon>Fungi</taxon>
        <taxon>Dikarya</taxon>
        <taxon>Basidiomycota</taxon>
        <taxon>Agaricomycotina</taxon>
        <taxon>Agaricomycetes</taxon>
        <taxon>Russulales</taxon>
        <taxon>Auriscalpiaceae</taxon>
        <taxon>Artomyces</taxon>
    </lineage>
</organism>
<name>A0ACB8SSP8_9AGAM</name>
<sequence length="645" mass="71628">MGSFLSFLIHPFDTLRKRRNDFDEGNIDDLLYHLTLFFAFGIYTVFRRYQNARNRAVPFHWRTPDAANPNWSAPHIPNARLDSHKWDSGLLPAMGELLGRDYITCFDPATGLHLDTLLADNGPEIQAKIEKATRAQLEWRKTTFADRRRVIRSLKKWLVENQEVCAQTACRDTGKTLVDAELGEIITTCSKMDWLIQHGEQYLKPETRSSPLMMFYKKSQVHYEPLGVVAAIVSWNYPLHNAWSPILASIFAGNGIILKCSEHVLWSTTWFVGAIQQCLRACGFDPELVQLSCCYPDQADALTASPDIKHITFIGSAQVGKLVALAAAPRLTPVTLELGGKDPAIVLPGTDIQKWASVWMRGIFQNAGQNCIGIERLIVHSSIYEEVYQLIVDRVRLLRVGAALAADGVGTGVDMGSMISQERFQTLTDLIAKAKSQGARVEIGGGRLEHPYLTFGAFFQPTVVGDVTPEMDIAQNELFAPVAVIMPYDDIEEAIEIANGTSYALGASVFGPDKYQCLQVAKALECGMVAVNDFGVTYVSVELLLIVITHNVSYISQDLPFGGTKGSGYGRFGGPEGLRSLTNAKAVVVDRWPWLIQTSIPKPLDYPIRSPQQAWDFVSGLIGILYADDWRARFENLQRLIAASR</sequence>
<keyword evidence="2" id="KW-1185">Reference proteome</keyword>
<dbReference type="EMBL" id="MU277226">
    <property type="protein sequence ID" value="KAI0059465.1"/>
    <property type="molecule type" value="Genomic_DNA"/>
</dbReference>
<reference evidence="1" key="2">
    <citation type="journal article" date="2022" name="New Phytol.">
        <title>Evolutionary transition to the ectomycorrhizal habit in the genomes of a hyperdiverse lineage of mushroom-forming fungi.</title>
        <authorList>
            <person name="Looney B."/>
            <person name="Miyauchi S."/>
            <person name="Morin E."/>
            <person name="Drula E."/>
            <person name="Courty P.E."/>
            <person name="Kohler A."/>
            <person name="Kuo A."/>
            <person name="LaButti K."/>
            <person name="Pangilinan J."/>
            <person name="Lipzen A."/>
            <person name="Riley R."/>
            <person name="Andreopoulos W."/>
            <person name="He G."/>
            <person name="Johnson J."/>
            <person name="Nolan M."/>
            <person name="Tritt A."/>
            <person name="Barry K.W."/>
            <person name="Grigoriev I.V."/>
            <person name="Nagy L.G."/>
            <person name="Hibbett D."/>
            <person name="Henrissat B."/>
            <person name="Matheny P.B."/>
            <person name="Labbe J."/>
            <person name="Martin F.M."/>
        </authorList>
    </citation>
    <scope>NUCLEOTIDE SEQUENCE</scope>
    <source>
        <strain evidence="1">HHB10654</strain>
    </source>
</reference>
<evidence type="ECO:0000313" key="1">
    <source>
        <dbReference type="EMBL" id="KAI0059465.1"/>
    </source>
</evidence>
<protein>
    <submittedName>
        <fullName evidence="1">Aldedh-domain-containing protein</fullName>
    </submittedName>
</protein>
<evidence type="ECO:0000313" key="2">
    <source>
        <dbReference type="Proteomes" id="UP000814140"/>
    </source>
</evidence>
<dbReference type="Proteomes" id="UP000814140">
    <property type="component" value="Unassembled WGS sequence"/>
</dbReference>
<gene>
    <name evidence="1" type="ORF">BV25DRAFT_1918490</name>
</gene>